<evidence type="ECO:0000256" key="1">
    <source>
        <dbReference type="SAM" id="MobiDB-lite"/>
    </source>
</evidence>
<reference evidence="2 3" key="1">
    <citation type="submission" date="2011-02" db="EMBL/GenBank/DDBJ databases">
        <title>The Genome Sequence of Sphaeroforma arctica JP610.</title>
        <authorList>
            <consortium name="The Broad Institute Genome Sequencing Platform"/>
            <person name="Russ C."/>
            <person name="Cuomo C."/>
            <person name="Young S.K."/>
            <person name="Zeng Q."/>
            <person name="Gargeya S."/>
            <person name="Alvarado L."/>
            <person name="Berlin A."/>
            <person name="Chapman S.B."/>
            <person name="Chen Z."/>
            <person name="Freedman E."/>
            <person name="Gellesch M."/>
            <person name="Goldberg J."/>
            <person name="Griggs A."/>
            <person name="Gujja S."/>
            <person name="Heilman E."/>
            <person name="Heiman D."/>
            <person name="Howarth C."/>
            <person name="Mehta T."/>
            <person name="Neiman D."/>
            <person name="Pearson M."/>
            <person name="Roberts A."/>
            <person name="Saif S."/>
            <person name="Shea T."/>
            <person name="Shenoy N."/>
            <person name="Sisk P."/>
            <person name="Stolte C."/>
            <person name="Sykes S."/>
            <person name="White J."/>
            <person name="Yandava C."/>
            <person name="Burger G."/>
            <person name="Gray M.W."/>
            <person name="Holland P.W.H."/>
            <person name="King N."/>
            <person name="Lang F.B.F."/>
            <person name="Roger A.J."/>
            <person name="Ruiz-Trillo I."/>
            <person name="Haas B."/>
            <person name="Nusbaum C."/>
            <person name="Birren B."/>
        </authorList>
    </citation>
    <scope>NUCLEOTIDE SEQUENCE [LARGE SCALE GENOMIC DNA]</scope>
    <source>
        <strain evidence="2 3">JP610</strain>
    </source>
</reference>
<accession>A0A0L0FDK5</accession>
<dbReference type="RefSeq" id="XP_014148030.1">
    <property type="nucleotide sequence ID" value="XM_014292555.1"/>
</dbReference>
<dbReference type="Proteomes" id="UP000054560">
    <property type="component" value="Unassembled WGS sequence"/>
</dbReference>
<evidence type="ECO:0000313" key="2">
    <source>
        <dbReference type="EMBL" id="KNC74128.1"/>
    </source>
</evidence>
<dbReference type="GeneID" id="25913819"/>
<dbReference type="EMBL" id="KQ244727">
    <property type="protein sequence ID" value="KNC74128.1"/>
    <property type="molecule type" value="Genomic_DNA"/>
</dbReference>
<evidence type="ECO:0000313" key="3">
    <source>
        <dbReference type="Proteomes" id="UP000054560"/>
    </source>
</evidence>
<feature type="compositionally biased region" description="Acidic residues" evidence="1">
    <location>
        <begin position="10"/>
        <end position="21"/>
    </location>
</feature>
<sequence>SRLTLSEYTDKDEDDEDEEAEEKAKIYGEWPSTDKTRASTHDTDNSAPTNRNADNSSTANTNIDNSEAVDTRGNGVNSEQTDEDSEQRHDDAKEIAFKSKQ</sequence>
<feature type="non-terminal residue" evidence="2">
    <location>
        <position position="1"/>
    </location>
</feature>
<protein>
    <submittedName>
        <fullName evidence="2">Uncharacterized protein</fullName>
    </submittedName>
</protein>
<feature type="compositionally biased region" description="Basic and acidic residues" evidence="1">
    <location>
        <begin position="22"/>
        <end position="44"/>
    </location>
</feature>
<feature type="non-terminal residue" evidence="2">
    <location>
        <position position="101"/>
    </location>
</feature>
<organism evidence="2 3">
    <name type="scientific">Sphaeroforma arctica JP610</name>
    <dbReference type="NCBI Taxonomy" id="667725"/>
    <lineage>
        <taxon>Eukaryota</taxon>
        <taxon>Ichthyosporea</taxon>
        <taxon>Ichthyophonida</taxon>
        <taxon>Sphaeroforma</taxon>
    </lineage>
</organism>
<feature type="compositionally biased region" description="Basic and acidic residues" evidence="1">
    <location>
        <begin position="86"/>
        <end position="101"/>
    </location>
</feature>
<keyword evidence="3" id="KW-1185">Reference proteome</keyword>
<feature type="compositionally biased region" description="Polar residues" evidence="1">
    <location>
        <begin position="45"/>
        <end position="65"/>
    </location>
</feature>
<proteinExistence type="predicted"/>
<dbReference type="AlphaFoldDB" id="A0A0L0FDK5"/>
<gene>
    <name evidence="2" type="ORF">SARC_13315</name>
</gene>
<feature type="region of interest" description="Disordered" evidence="1">
    <location>
        <begin position="1"/>
        <end position="101"/>
    </location>
</feature>
<name>A0A0L0FDK5_9EUKA</name>